<evidence type="ECO:0000313" key="1">
    <source>
        <dbReference type="EMBL" id="KAG5577563.1"/>
    </source>
</evidence>
<gene>
    <name evidence="1" type="ORF">H5410_057697</name>
</gene>
<dbReference type="EMBL" id="JACXVP010000011">
    <property type="protein sequence ID" value="KAG5577563.1"/>
    <property type="molecule type" value="Genomic_DNA"/>
</dbReference>
<proteinExistence type="predicted"/>
<organism evidence="1 2">
    <name type="scientific">Solanum commersonii</name>
    <name type="common">Commerson's wild potato</name>
    <name type="synonym">Commerson's nightshade</name>
    <dbReference type="NCBI Taxonomy" id="4109"/>
    <lineage>
        <taxon>Eukaryota</taxon>
        <taxon>Viridiplantae</taxon>
        <taxon>Streptophyta</taxon>
        <taxon>Embryophyta</taxon>
        <taxon>Tracheophyta</taxon>
        <taxon>Spermatophyta</taxon>
        <taxon>Magnoliopsida</taxon>
        <taxon>eudicotyledons</taxon>
        <taxon>Gunneridae</taxon>
        <taxon>Pentapetalae</taxon>
        <taxon>asterids</taxon>
        <taxon>lamiids</taxon>
        <taxon>Solanales</taxon>
        <taxon>Solanaceae</taxon>
        <taxon>Solanoideae</taxon>
        <taxon>Solaneae</taxon>
        <taxon>Solanum</taxon>
    </lineage>
</organism>
<dbReference type="Proteomes" id="UP000824120">
    <property type="component" value="Chromosome 11"/>
</dbReference>
<dbReference type="AlphaFoldDB" id="A0A9J5WNL3"/>
<sequence>MEIETDSSKALQLLHYALPPYEFIILVCRSLLKRLQNPLGNYVADVLSKQGSMLTTYDKAIILQSPPKYIKDLLAKDKN</sequence>
<comment type="caution">
    <text evidence="1">The sequence shown here is derived from an EMBL/GenBank/DDBJ whole genome shotgun (WGS) entry which is preliminary data.</text>
</comment>
<dbReference type="OrthoDB" id="1297737at2759"/>
<accession>A0A9J5WNL3</accession>
<reference evidence="1 2" key="1">
    <citation type="submission" date="2020-09" db="EMBL/GenBank/DDBJ databases">
        <title>De no assembly of potato wild relative species, Solanum commersonii.</title>
        <authorList>
            <person name="Cho K."/>
        </authorList>
    </citation>
    <scope>NUCLEOTIDE SEQUENCE [LARGE SCALE GENOMIC DNA]</scope>
    <source>
        <strain evidence="1">LZ3.2</strain>
        <tissue evidence="1">Leaf</tissue>
    </source>
</reference>
<protein>
    <submittedName>
        <fullName evidence="1">Uncharacterized protein</fullName>
    </submittedName>
</protein>
<keyword evidence="2" id="KW-1185">Reference proteome</keyword>
<evidence type="ECO:0000313" key="2">
    <source>
        <dbReference type="Proteomes" id="UP000824120"/>
    </source>
</evidence>
<name>A0A9J5WNL3_SOLCO</name>